<evidence type="ECO:0000256" key="3">
    <source>
        <dbReference type="SAM" id="MobiDB-lite"/>
    </source>
</evidence>
<dbReference type="EMBL" id="CP121106">
    <property type="protein sequence ID" value="WFL78334.1"/>
    <property type="molecule type" value="Genomic_DNA"/>
</dbReference>
<feature type="transmembrane region" description="Helical" evidence="4">
    <location>
        <begin position="561"/>
        <end position="582"/>
    </location>
</feature>
<keyword evidence="4" id="KW-0812">Transmembrane</keyword>
<accession>A0ABY8G1G0</accession>
<dbReference type="Gene3D" id="3.40.50.12780">
    <property type="entry name" value="N-terminal domain of ligase-like"/>
    <property type="match status" value="1"/>
</dbReference>
<dbReference type="Gene3D" id="3.30.300.30">
    <property type="match status" value="1"/>
</dbReference>
<reference evidence="6 7" key="1">
    <citation type="submission" date="2023-03" db="EMBL/GenBank/DDBJ databases">
        <title>Altererythrobacter sp. CAU 1644 isolated from sand.</title>
        <authorList>
            <person name="Kim W."/>
        </authorList>
    </citation>
    <scope>NUCLEOTIDE SEQUENCE [LARGE SCALE GENOMIC DNA]</scope>
    <source>
        <strain evidence="6 7">CAU 1644</strain>
    </source>
</reference>
<dbReference type="InterPro" id="IPR045851">
    <property type="entry name" value="AMP-bd_C_sf"/>
</dbReference>
<keyword evidence="7" id="KW-1185">Reference proteome</keyword>
<feature type="transmembrane region" description="Helical" evidence="4">
    <location>
        <begin position="738"/>
        <end position="760"/>
    </location>
</feature>
<feature type="transmembrane region" description="Helical" evidence="4">
    <location>
        <begin position="602"/>
        <end position="627"/>
    </location>
</feature>
<dbReference type="SUPFAM" id="SSF56801">
    <property type="entry name" value="Acetyl-CoA synthetase-like"/>
    <property type="match status" value="1"/>
</dbReference>
<dbReference type="SUPFAM" id="SSF47336">
    <property type="entry name" value="ACP-like"/>
    <property type="match status" value="1"/>
</dbReference>
<evidence type="ECO:0000256" key="2">
    <source>
        <dbReference type="ARBA" id="ARBA00022598"/>
    </source>
</evidence>
<dbReference type="InterPro" id="IPR020845">
    <property type="entry name" value="AMP-binding_CS"/>
</dbReference>
<feature type="transmembrane region" description="Helical" evidence="4">
    <location>
        <begin position="715"/>
        <end position="731"/>
    </location>
</feature>
<organism evidence="6 7">
    <name type="scientific">Altererythrobacter arenosus</name>
    <dbReference type="NCBI Taxonomy" id="3032592"/>
    <lineage>
        <taxon>Bacteria</taxon>
        <taxon>Pseudomonadati</taxon>
        <taxon>Pseudomonadota</taxon>
        <taxon>Alphaproteobacteria</taxon>
        <taxon>Sphingomonadales</taxon>
        <taxon>Erythrobacteraceae</taxon>
        <taxon>Altererythrobacter</taxon>
    </lineage>
</organism>
<proteinExistence type="inferred from homology"/>
<feature type="region of interest" description="Disordered" evidence="3">
    <location>
        <begin position="810"/>
        <end position="829"/>
    </location>
</feature>
<dbReference type="RefSeq" id="WP_278017024.1">
    <property type="nucleotide sequence ID" value="NZ_CP121106.1"/>
</dbReference>
<dbReference type="PANTHER" id="PTHR43201">
    <property type="entry name" value="ACYL-COA SYNTHETASE"/>
    <property type="match status" value="1"/>
</dbReference>
<evidence type="ECO:0000256" key="4">
    <source>
        <dbReference type="SAM" id="Phobius"/>
    </source>
</evidence>
<protein>
    <submittedName>
        <fullName evidence="6">AMP-binding protein</fullName>
    </submittedName>
</protein>
<evidence type="ECO:0000259" key="5">
    <source>
        <dbReference type="Pfam" id="PF00501"/>
    </source>
</evidence>
<evidence type="ECO:0000313" key="6">
    <source>
        <dbReference type="EMBL" id="WFL78334.1"/>
    </source>
</evidence>
<comment type="similarity">
    <text evidence="1">Belongs to the ATP-dependent AMP-binding enzyme family.</text>
</comment>
<feature type="transmembrane region" description="Helical" evidence="4">
    <location>
        <begin position="772"/>
        <end position="791"/>
    </location>
</feature>
<feature type="domain" description="AMP-dependent synthetase/ligase" evidence="5">
    <location>
        <begin position="75"/>
        <end position="270"/>
    </location>
</feature>
<dbReference type="Proteomes" id="UP001215827">
    <property type="component" value="Chromosome"/>
</dbReference>
<dbReference type="PROSITE" id="PS00455">
    <property type="entry name" value="AMP_BINDING"/>
    <property type="match status" value="1"/>
</dbReference>
<dbReference type="CDD" id="cd04433">
    <property type="entry name" value="AFD_class_I"/>
    <property type="match status" value="1"/>
</dbReference>
<evidence type="ECO:0000256" key="1">
    <source>
        <dbReference type="ARBA" id="ARBA00006432"/>
    </source>
</evidence>
<dbReference type="PANTHER" id="PTHR43201:SF5">
    <property type="entry name" value="MEDIUM-CHAIN ACYL-COA LIGASE ACSF2, MITOCHONDRIAL"/>
    <property type="match status" value="1"/>
</dbReference>
<keyword evidence="4" id="KW-1133">Transmembrane helix</keyword>
<dbReference type="InterPro" id="IPR036736">
    <property type="entry name" value="ACP-like_sf"/>
</dbReference>
<sequence>MTSEMQPPEAIAGPSLIGIRKRNSVAFVQAVFDAYRDGQLFAVLDDDAVLPRLDGYSARSIIDPGPGGGWFEGKLAPRRTDDPAQIVFTSGTEGEPKAIVISYRALADTVDRLNGVMQVDGSIREYVGVPVTYSFGLGRCRAVATVGGKFFIPQHGFDPLEIRDMLRSGEINALSAVPALLRLLLKEPNVLQGHGAALKWLEIGSQYMSRREKEQVKALFPNAVIVQHYGLTEASRSTFLVISETAGEGLESVGRPVGQVEVRTRDDGRIQLRGPHLATGRILDGDIVPIADEDGWLTTGDNGHFAGGMLSFDGRADDVINSGGIKVDPAQLEGEVLQALGLKGGLAIARIPDERRGEGFFVGLQKSAGCEPDQAAEAVHDALRRRDIAAGSSVRAQYVDQIPTTVTGKVRRHALAELYSPSVPAAPSPAAGLPGVRGLYAKMFELAEVPDTASFQDLGGDSLNYVEMSIALESELGALPQNWDVLPVARLAEMEGAASPKPATMETGIFLRAFAITCVVGTHSGIAILGGGTFLLFFLIGYNLARFKAPALLEGKVLSSLVPYTKTLIIPYFILAVLFMAYRREFQLDTLLLYTNLTELRLTQIFPFWFVQVLVQCLALTGLLLLIPQVRAIAKREPWRFAFGLTAILVGIWAIFPAIWDTDHLRNLVPQRYIALLWLGWCCFAAQTTRQKLMALALGLTFAFIDSGVSRRSAWIALGVVATLYVPMIPVPRSLRSAIQYVSAATFTIFALNGILAWGISMVFERVFGQSWSPITFGLTFIGCLIGYEAIRRIELLKPVIPRLLRRSDSRKGKDFPGRIAGSAESPVP</sequence>
<keyword evidence="2" id="KW-0436">Ligase</keyword>
<gene>
    <name evidence="6" type="ORF">P7228_04525</name>
</gene>
<feature type="transmembrane region" description="Helical" evidence="4">
    <location>
        <begin position="639"/>
        <end position="656"/>
    </location>
</feature>
<dbReference type="Pfam" id="PF00501">
    <property type="entry name" value="AMP-binding"/>
    <property type="match status" value="1"/>
</dbReference>
<dbReference type="InterPro" id="IPR042099">
    <property type="entry name" value="ANL_N_sf"/>
</dbReference>
<name>A0ABY8G1G0_9SPHN</name>
<evidence type="ECO:0000313" key="7">
    <source>
        <dbReference type="Proteomes" id="UP001215827"/>
    </source>
</evidence>
<keyword evidence="4" id="KW-0472">Membrane</keyword>
<dbReference type="InterPro" id="IPR000873">
    <property type="entry name" value="AMP-dep_synth/lig_dom"/>
</dbReference>
<feature type="transmembrane region" description="Helical" evidence="4">
    <location>
        <begin position="509"/>
        <end position="540"/>
    </location>
</feature>